<comment type="caution">
    <text evidence="2">The sequence shown here is derived from an EMBL/GenBank/DDBJ whole genome shotgun (WGS) entry which is preliminary data.</text>
</comment>
<dbReference type="EMBL" id="MGDD01000257">
    <property type="protein sequence ID" value="OGL43715.1"/>
    <property type="molecule type" value="Genomic_DNA"/>
</dbReference>
<dbReference type="AlphaFoldDB" id="A0A1F7RQ61"/>
<sequence>FQFHFFPLTLGELFCEKIGSRTREKDIMKLPEPDNEEIFTAWETMFNVSSFPEPYLKGQKVFYRRWAQTYHRQIIREDIRDALFTKRIDEIETLYSLLIPRVGSLLSASSLSGQLKVSHNTISSWLRLFENLDLIFRVKPYNRKISRSILKEPKFYFYETGQLEGEGKRFENLVGIELKRAVTLWTDYGLGTFDLRFLRNKDQQEVDFLVTRDETPFFLVEAKLEDTTVSTSLKKFQSFLKIPAIHLVNRKGINRIVRNEDNKILITTAAPWLATLG</sequence>
<gene>
    <name evidence="2" type="ORF">A2161_13440</name>
</gene>
<dbReference type="PANTHER" id="PTHR43566">
    <property type="entry name" value="CONSERVED PROTEIN"/>
    <property type="match status" value="1"/>
</dbReference>
<dbReference type="Proteomes" id="UP000179266">
    <property type="component" value="Unassembled WGS sequence"/>
</dbReference>
<evidence type="ECO:0000313" key="3">
    <source>
        <dbReference type="Proteomes" id="UP000179266"/>
    </source>
</evidence>
<dbReference type="PANTHER" id="PTHR43566:SF1">
    <property type="entry name" value="AAA+ ATPASE DOMAIN-CONTAINING PROTEIN"/>
    <property type="match status" value="1"/>
</dbReference>
<proteinExistence type="predicted"/>
<accession>A0A1F7RQ61</accession>
<evidence type="ECO:0000313" key="2">
    <source>
        <dbReference type="EMBL" id="OGL43715.1"/>
    </source>
</evidence>
<dbReference type="Pfam" id="PF13635">
    <property type="entry name" value="DUF4143"/>
    <property type="match status" value="1"/>
</dbReference>
<feature type="non-terminal residue" evidence="2">
    <location>
        <position position="1"/>
    </location>
</feature>
<organism evidence="2 3">
    <name type="scientific">Candidatus Schekmanbacteria bacterium RBG_13_48_7</name>
    <dbReference type="NCBI Taxonomy" id="1817878"/>
    <lineage>
        <taxon>Bacteria</taxon>
        <taxon>Candidatus Schekmaniibacteriota</taxon>
    </lineage>
</organism>
<feature type="domain" description="DUF4143" evidence="1">
    <location>
        <begin position="77"/>
        <end position="224"/>
    </location>
</feature>
<protein>
    <recommendedName>
        <fullName evidence="1">DUF4143 domain-containing protein</fullName>
    </recommendedName>
</protein>
<name>A0A1F7RQ61_9BACT</name>
<reference evidence="2 3" key="1">
    <citation type="journal article" date="2016" name="Nat. Commun.">
        <title>Thousands of microbial genomes shed light on interconnected biogeochemical processes in an aquifer system.</title>
        <authorList>
            <person name="Anantharaman K."/>
            <person name="Brown C.T."/>
            <person name="Hug L.A."/>
            <person name="Sharon I."/>
            <person name="Castelle C.J."/>
            <person name="Probst A.J."/>
            <person name="Thomas B.C."/>
            <person name="Singh A."/>
            <person name="Wilkins M.J."/>
            <person name="Karaoz U."/>
            <person name="Brodie E.L."/>
            <person name="Williams K.H."/>
            <person name="Hubbard S.S."/>
            <person name="Banfield J.F."/>
        </authorList>
    </citation>
    <scope>NUCLEOTIDE SEQUENCE [LARGE SCALE GENOMIC DNA]</scope>
</reference>
<evidence type="ECO:0000259" key="1">
    <source>
        <dbReference type="Pfam" id="PF13635"/>
    </source>
</evidence>
<dbReference type="InterPro" id="IPR025420">
    <property type="entry name" value="DUF4143"/>
</dbReference>